<evidence type="ECO:0000313" key="1">
    <source>
        <dbReference type="EMBL" id="SGY93729.1"/>
    </source>
</evidence>
<keyword evidence="2" id="KW-1185">Reference proteome</keyword>
<evidence type="ECO:0000313" key="2">
    <source>
        <dbReference type="Proteomes" id="UP000182660"/>
    </source>
</evidence>
<organism evidence="1 2">
    <name type="scientific">Moritella viscosa</name>
    <dbReference type="NCBI Taxonomy" id="80854"/>
    <lineage>
        <taxon>Bacteria</taxon>
        <taxon>Pseudomonadati</taxon>
        <taxon>Pseudomonadota</taxon>
        <taxon>Gammaproteobacteria</taxon>
        <taxon>Alteromonadales</taxon>
        <taxon>Moritellaceae</taxon>
        <taxon>Moritella</taxon>
    </lineage>
</organism>
<dbReference type="Proteomes" id="UP000182660">
    <property type="component" value="Unassembled WGS sequence"/>
</dbReference>
<proteinExistence type="predicted"/>
<name>A0ABY1HGT1_9GAMM</name>
<comment type="caution">
    <text evidence="1">The sequence shown here is derived from an EMBL/GenBank/DDBJ whole genome shotgun (WGS) entry which is preliminary data.</text>
</comment>
<protein>
    <submittedName>
        <fullName evidence="1">Uncharacterized protein</fullName>
    </submittedName>
</protein>
<sequence length="37" mass="4296">MCLFHAYSVVDFININKHILITASGYEHAYDASQYFL</sequence>
<accession>A0ABY1HGT1</accession>
<reference evidence="1 2" key="1">
    <citation type="submission" date="2016-11" db="EMBL/GenBank/DDBJ databases">
        <authorList>
            <person name="Klemetsen T."/>
        </authorList>
    </citation>
    <scope>NUCLEOTIDE SEQUENCE [LARGE SCALE GENOMIC DNA]</scope>
    <source>
        <strain evidence="1">MT 2528</strain>
    </source>
</reference>
<dbReference type="EMBL" id="FPLJ01000059">
    <property type="protein sequence ID" value="SGY93729.1"/>
    <property type="molecule type" value="Genomic_DNA"/>
</dbReference>
<gene>
    <name evidence="1" type="ORF">MT2528_2629</name>
</gene>